<evidence type="ECO:0000256" key="3">
    <source>
        <dbReference type="ARBA" id="ARBA00022676"/>
    </source>
</evidence>
<reference evidence="8 9" key="1">
    <citation type="submission" date="2023-10" db="EMBL/GenBank/DDBJ databases">
        <title>Characteristics and mechanism of a salt-tolerant marine origin heterotrophic nitrifying- aerobic denitrifying bacteria Marinobacter xestospongiae HN1.</title>
        <authorList>
            <person name="Qi R."/>
        </authorList>
    </citation>
    <scope>NUCLEOTIDE SEQUENCE [LARGE SCALE GENOMIC DNA]</scope>
    <source>
        <strain evidence="8 9">HN1</strain>
    </source>
</reference>
<dbReference type="Gene3D" id="3.90.550.10">
    <property type="entry name" value="Spore Coat Polysaccharide Biosynthesis Protein SpsA, Chain A"/>
    <property type="match status" value="1"/>
</dbReference>
<keyword evidence="3 8" id="KW-0328">Glycosyltransferase</keyword>
<evidence type="ECO:0000256" key="5">
    <source>
        <dbReference type="ARBA" id="ARBA00023136"/>
    </source>
</evidence>
<evidence type="ECO:0000313" key="9">
    <source>
        <dbReference type="Proteomes" id="UP001269819"/>
    </source>
</evidence>
<dbReference type="InterPro" id="IPR001173">
    <property type="entry name" value="Glyco_trans_2-like"/>
</dbReference>
<gene>
    <name evidence="8" type="ORF">RYS15_13705</name>
</gene>
<proteinExistence type="predicted"/>
<evidence type="ECO:0000256" key="1">
    <source>
        <dbReference type="ARBA" id="ARBA00004236"/>
    </source>
</evidence>
<organism evidence="8 9">
    <name type="scientific">Marinobacter xestospongiae</name>
    <dbReference type="NCBI Taxonomy" id="994319"/>
    <lineage>
        <taxon>Bacteria</taxon>
        <taxon>Pseudomonadati</taxon>
        <taxon>Pseudomonadota</taxon>
        <taxon>Gammaproteobacteria</taxon>
        <taxon>Pseudomonadales</taxon>
        <taxon>Marinobacteraceae</taxon>
        <taxon>Marinobacter</taxon>
    </lineage>
</organism>
<dbReference type="CDD" id="cd00761">
    <property type="entry name" value="Glyco_tranf_GTA_type"/>
    <property type="match status" value="1"/>
</dbReference>
<evidence type="ECO:0000259" key="7">
    <source>
        <dbReference type="Pfam" id="PF00535"/>
    </source>
</evidence>
<evidence type="ECO:0000313" key="8">
    <source>
        <dbReference type="EMBL" id="MDV2079740.1"/>
    </source>
</evidence>
<dbReference type="InterPro" id="IPR029044">
    <property type="entry name" value="Nucleotide-diphossugar_trans"/>
</dbReference>
<dbReference type="PANTHER" id="PTHR43646:SF2">
    <property type="entry name" value="GLYCOSYLTRANSFERASE 2-LIKE DOMAIN-CONTAINING PROTEIN"/>
    <property type="match status" value="1"/>
</dbReference>
<keyword evidence="9" id="KW-1185">Reference proteome</keyword>
<feature type="transmembrane region" description="Helical" evidence="6">
    <location>
        <begin position="231"/>
        <end position="251"/>
    </location>
</feature>
<keyword evidence="5 6" id="KW-0472">Membrane</keyword>
<keyword evidence="2" id="KW-1003">Cell membrane</keyword>
<evidence type="ECO:0000256" key="6">
    <source>
        <dbReference type="SAM" id="Phobius"/>
    </source>
</evidence>
<feature type="transmembrane region" description="Helical" evidence="6">
    <location>
        <begin position="257"/>
        <end position="276"/>
    </location>
</feature>
<protein>
    <submittedName>
        <fullName evidence="8">Glycosyltransferase family 2 protein</fullName>
        <ecNumber evidence="8">2.4.-.-</ecNumber>
    </submittedName>
</protein>
<dbReference type="GO" id="GO:0016757">
    <property type="term" value="F:glycosyltransferase activity"/>
    <property type="evidence" value="ECO:0007669"/>
    <property type="project" value="UniProtKB-KW"/>
</dbReference>
<feature type="domain" description="Glycosyltransferase 2-like" evidence="7">
    <location>
        <begin position="8"/>
        <end position="124"/>
    </location>
</feature>
<dbReference type="RefSeq" id="WP_316974240.1">
    <property type="nucleotide sequence ID" value="NZ_JAWIIJ010000009.1"/>
</dbReference>
<keyword evidence="4 8" id="KW-0808">Transferase</keyword>
<name>A0ABU3VZM0_9GAMM</name>
<accession>A0ABU3VZM0</accession>
<dbReference type="EMBL" id="JAWIIJ010000009">
    <property type="protein sequence ID" value="MDV2079740.1"/>
    <property type="molecule type" value="Genomic_DNA"/>
</dbReference>
<dbReference type="EC" id="2.4.-.-" evidence="8"/>
<comment type="caution">
    <text evidence="8">The sequence shown here is derived from an EMBL/GenBank/DDBJ whole genome shotgun (WGS) entry which is preliminary data.</text>
</comment>
<dbReference type="SUPFAM" id="SSF53448">
    <property type="entry name" value="Nucleotide-diphospho-sugar transferases"/>
    <property type="match status" value="1"/>
</dbReference>
<comment type="subcellular location">
    <subcellularLocation>
        <location evidence="1">Cell membrane</location>
    </subcellularLocation>
</comment>
<evidence type="ECO:0000256" key="4">
    <source>
        <dbReference type="ARBA" id="ARBA00022679"/>
    </source>
</evidence>
<sequence length="317" mass="34471">MTTRYRFSIVIPAHNEAQYIGQCLTSIREGIGQRGDVEVIVVDNGSSDNTVALARGFAGVQVLEFPDGKVGAVRNHGARHSRGEFLVFIDGDCLLSPDWLAHAEALIAAHPGSVFGGGCKLRPDPVWVEKYWLLSAPDRPTTLPSKLIGASILIARHTFETLGGFNEQVSSGEDSMLSDQVTQAGLPLRFDDRLSVVHLGNALTLGEFIRRQSWHAENYLARIEDSIRDPVFLLVSVFLVCLLTALAALALLPPIGLGLLVFSLLLPLVLTAKRLLRAGFRRPPGPAALVRIYLLDLAYLVGRSLGILKGLRNRQVA</sequence>
<dbReference type="PANTHER" id="PTHR43646">
    <property type="entry name" value="GLYCOSYLTRANSFERASE"/>
    <property type="match status" value="1"/>
</dbReference>
<dbReference type="Pfam" id="PF00535">
    <property type="entry name" value="Glycos_transf_2"/>
    <property type="match status" value="1"/>
</dbReference>
<dbReference type="Proteomes" id="UP001269819">
    <property type="component" value="Unassembled WGS sequence"/>
</dbReference>
<keyword evidence="6" id="KW-0812">Transmembrane</keyword>
<keyword evidence="6" id="KW-1133">Transmembrane helix</keyword>
<evidence type="ECO:0000256" key="2">
    <source>
        <dbReference type="ARBA" id="ARBA00022475"/>
    </source>
</evidence>